<feature type="chain" id="PRO_5043629726" evidence="1">
    <location>
        <begin position="18"/>
        <end position="222"/>
    </location>
</feature>
<keyword evidence="3" id="KW-1185">Reference proteome</keyword>
<keyword evidence="1" id="KW-0732">Signal</keyword>
<reference evidence="2 3" key="1">
    <citation type="submission" date="2021-06" db="EMBL/GenBank/DDBJ databases">
        <title>Caerostris darwini draft genome.</title>
        <authorList>
            <person name="Kono N."/>
            <person name="Arakawa K."/>
        </authorList>
    </citation>
    <scope>NUCLEOTIDE SEQUENCE [LARGE SCALE GENOMIC DNA]</scope>
</reference>
<dbReference type="EMBL" id="BPLQ01002387">
    <property type="protein sequence ID" value="GIX92324.1"/>
    <property type="molecule type" value="Genomic_DNA"/>
</dbReference>
<comment type="caution">
    <text evidence="2">The sequence shown here is derived from an EMBL/GenBank/DDBJ whole genome shotgun (WGS) entry which is preliminary data.</text>
</comment>
<dbReference type="AlphaFoldDB" id="A0AAV4P8S3"/>
<name>A0AAV4P8S3_9ARAC</name>
<protein>
    <submittedName>
        <fullName evidence="2">Uncharacterized protein</fullName>
    </submittedName>
</protein>
<organism evidence="2 3">
    <name type="scientific">Caerostris darwini</name>
    <dbReference type="NCBI Taxonomy" id="1538125"/>
    <lineage>
        <taxon>Eukaryota</taxon>
        <taxon>Metazoa</taxon>
        <taxon>Ecdysozoa</taxon>
        <taxon>Arthropoda</taxon>
        <taxon>Chelicerata</taxon>
        <taxon>Arachnida</taxon>
        <taxon>Araneae</taxon>
        <taxon>Araneomorphae</taxon>
        <taxon>Entelegynae</taxon>
        <taxon>Araneoidea</taxon>
        <taxon>Araneidae</taxon>
        <taxon>Caerostris</taxon>
    </lineage>
</organism>
<proteinExistence type="predicted"/>
<feature type="signal peptide" evidence="1">
    <location>
        <begin position="1"/>
        <end position="17"/>
    </location>
</feature>
<evidence type="ECO:0000256" key="1">
    <source>
        <dbReference type="SAM" id="SignalP"/>
    </source>
</evidence>
<accession>A0AAV4P8S3</accession>
<evidence type="ECO:0000313" key="3">
    <source>
        <dbReference type="Proteomes" id="UP001054837"/>
    </source>
</evidence>
<dbReference type="Proteomes" id="UP001054837">
    <property type="component" value="Unassembled WGS sequence"/>
</dbReference>
<gene>
    <name evidence="2" type="primary">AVEN_75567_1</name>
    <name evidence="2" type="ORF">CDAR_621831</name>
</gene>
<evidence type="ECO:0000313" key="2">
    <source>
        <dbReference type="EMBL" id="GIX92324.1"/>
    </source>
</evidence>
<sequence>MKVFISFIIVLVGESMGFLRDRCDRTKCIDESPMTELYQVLFMPSKDQLLRLCPKILQYVTCEFDTIRICVGQSLEDLSTSSNRKSPLHKDYVAEIDCYRRYVAFGSMMCVDEARSVTNDFMDTVENLIEDGTGNVNDELQCLKSAYDLACRANELKDFCGVRAQKAFVNIFRRMKGVLGEIFCPNGGDFTHLRQKFFDTMNLQDNERNRIEEIFDLFENRR</sequence>